<evidence type="ECO:0000313" key="9">
    <source>
        <dbReference type="Proteomes" id="UP000257039"/>
    </source>
</evidence>
<feature type="domain" description="N-acetylglucosamine binding protein A" evidence="6">
    <location>
        <begin position="211"/>
        <end position="309"/>
    </location>
</feature>
<evidence type="ECO:0000313" key="8">
    <source>
        <dbReference type="EMBL" id="RDH45553.1"/>
    </source>
</evidence>
<feature type="domain" description="Chitin-binding type-4" evidence="5">
    <location>
        <begin position="30"/>
        <end position="194"/>
    </location>
</feature>
<accession>A0A4P9VPZ1</accession>
<reference evidence="8 9" key="1">
    <citation type="submission" date="2017-04" db="EMBL/GenBank/DDBJ databases">
        <title>Draft genome sequence of Zooshikella ganghwensis VG4 isolated from Red Sea sediments.</title>
        <authorList>
            <person name="Rehman Z."/>
            <person name="Alam I."/>
            <person name="Kamau A."/>
            <person name="Bajic V."/>
            <person name="Leiknes T."/>
        </authorList>
    </citation>
    <scope>NUCLEOTIDE SEQUENCE [LARGE SCALE GENOMIC DNA]</scope>
    <source>
        <strain evidence="8 9">VG4</strain>
    </source>
</reference>
<dbReference type="RefSeq" id="WP_094788494.1">
    <property type="nucleotide sequence ID" value="NZ_NDXW01000001.1"/>
</dbReference>
<evidence type="ECO:0000256" key="1">
    <source>
        <dbReference type="ARBA" id="ARBA00004613"/>
    </source>
</evidence>
<keyword evidence="9" id="KW-1185">Reference proteome</keyword>
<evidence type="ECO:0000256" key="2">
    <source>
        <dbReference type="ARBA" id="ARBA00022525"/>
    </source>
</evidence>
<dbReference type="InterPro" id="IPR054063">
    <property type="entry name" value="GbpA_D3"/>
</dbReference>
<dbReference type="GO" id="GO:0008061">
    <property type="term" value="F:chitin binding"/>
    <property type="evidence" value="ECO:0007669"/>
    <property type="project" value="UniProtKB-KW"/>
</dbReference>
<dbReference type="Gene3D" id="2.70.50.50">
    <property type="entry name" value="chitin-binding protein cbp21"/>
    <property type="match status" value="1"/>
</dbReference>
<organism evidence="8 9">
    <name type="scientific">Zooshikella ganghwensis</name>
    <dbReference type="NCBI Taxonomy" id="202772"/>
    <lineage>
        <taxon>Bacteria</taxon>
        <taxon>Pseudomonadati</taxon>
        <taxon>Pseudomonadota</taxon>
        <taxon>Gammaproteobacteria</taxon>
        <taxon>Oceanospirillales</taxon>
        <taxon>Zooshikellaceae</taxon>
        <taxon>Zooshikella</taxon>
    </lineage>
</organism>
<dbReference type="SUPFAM" id="SSF81296">
    <property type="entry name" value="E set domains"/>
    <property type="match status" value="1"/>
</dbReference>
<feature type="domain" description="GlcNAc-binding protein A third" evidence="7">
    <location>
        <begin position="319"/>
        <end position="408"/>
    </location>
</feature>
<dbReference type="Gene3D" id="3.30.70.2150">
    <property type="match status" value="1"/>
</dbReference>
<dbReference type="Proteomes" id="UP000257039">
    <property type="component" value="Unassembled WGS sequence"/>
</dbReference>
<evidence type="ECO:0000259" key="7">
    <source>
        <dbReference type="Pfam" id="PF21868"/>
    </source>
</evidence>
<dbReference type="InterPro" id="IPR041029">
    <property type="entry name" value="GbpA_2"/>
</dbReference>
<name>A0A4P9VPZ1_9GAMM</name>
<dbReference type="AlphaFoldDB" id="A0A4P9VPZ1"/>
<dbReference type="InterPro" id="IPR004302">
    <property type="entry name" value="Cellulose/chitin-bd_N"/>
</dbReference>
<dbReference type="Pfam" id="PF03067">
    <property type="entry name" value="LPMO_10"/>
    <property type="match status" value="1"/>
</dbReference>
<dbReference type="NCBIfam" id="NF009690">
    <property type="entry name" value="PRK13211.1"/>
    <property type="match status" value="1"/>
</dbReference>
<dbReference type="InterPro" id="IPR051024">
    <property type="entry name" value="GlcNAc_Chitin_IntDeg"/>
</dbReference>
<evidence type="ECO:0000259" key="5">
    <source>
        <dbReference type="Pfam" id="PF03067"/>
    </source>
</evidence>
<comment type="subcellular location">
    <subcellularLocation>
        <location evidence="1">Secreted</location>
    </subcellularLocation>
</comment>
<dbReference type="Gene3D" id="2.60.40.2550">
    <property type="match status" value="1"/>
</dbReference>
<dbReference type="CDD" id="cd21177">
    <property type="entry name" value="LPMO_AA10"/>
    <property type="match status" value="1"/>
</dbReference>
<dbReference type="InterPro" id="IPR014756">
    <property type="entry name" value="Ig_E-set"/>
</dbReference>
<dbReference type="PANTHER" id="PTHR34823">
    <property type="entry name" value="GLCNAC-BINDING PROTEIN A"/>
    <property type="match status" value="1"/>
</dbReference>
<dbReference type="Pfam" id="PF21868">
    <property type="entry name" value="GbpA_D3"/>
    <property type="match status" value="1"/>
</dbReference>
<evidence type="ECO:0000259" key="6">
    <source>
        <dbReference type="Pfam" id="PF18416"/>
    </source>
</evidence>
<comment type="caution">
    <text evidence="8">The sequence shown here is derived from an EMBL/GenBank/DDBJ whole genome shotgun (WGS) entry which is preliminary data.</text>
</comment>
<gene>
    <name evidence="8" type="ORF">B9G39_20025</name>
</gene>
<keyword evidence="3" id="KW-0147">Chitin-binding</keyword>
<proteinExistence type="predicted"/>
<keyword evidence="4" id="KW-0732">Signal</keyword>
<dbReference type="Pfam" id="PF18416">
    <property type="entry name" value="GbpA_2"/>
    <property type="match status" value="1"/>
</dbReference>
<sequence>MIKQHSLLSPQLTKIALISSLFIAQGVMAHGYVSSPESRSYKCKLGHNTNCGPVQWEPQSVEGLDRYSESGPADGKIASAGLSQFSQLDEQTATRWHKSSIKPGPNKFSWHFTANHTTRDWRYFITKSDWNPNQALTRSSFEAIPFCAIDGNQSRPPVDVTHDCNVPERSGYHVILAVWDVGDTVNSFYQAIDVNISGKGNPDPDIPDAQWQDIGDLNPTMNLQSGDMVKARFFNKDGEQANLTTSITINSPQEGQKNNWPHLLATEINNQHKSLAAGQLGKDGKVVPAMGQNNIYALKTSDIRRAEVQIVKDQKPDPQVNVGGLKDSYVIQSNEANVDFTLTSTEKLTVDYIVFDKNNAQVAFGSTAVNNSTESVIINIKNAKPGNYTLVLKTKAFSLVQQTYEFKLVNDSTDPGDDGKDGQYDYSFPEGVSNYKAGTKVIQPKNGKIYQCKPFPYSGYCKQWTSTSNNFEPGVGSHWKMAWDEK</sequence>
<dbReference type="EMBL" id="NDXW01000001">
    <property type="protein sequence ID" value="RDH45553.1"/>
    <property type="molecule type" value="Genomic_DNA"/>
</dbReference>
<keyword evidence="2" id="KW-0964">Secreted</keyword>
<evidence type="ECO:0000256" key="4">
    <source>
        <dbReference type="ARBA" id="ARBA00022729"/>
    </source>
</evidence>
<dbReference type="GO" id="GO:0005576">
    <property type="term" value="C:extracellular region"/>
    <property type="evidence" value="ECO:0007669"/>
    <property type="project" value="UniProtKB-SubCell"/>
</dbReference>
<dbReference type="PANTHER" id="PTHR34823:SF1">
    <property type="entry name" value="CHITIN-BINDING TYPE-4 DOMAIN-CONTAINING PROTEIN"/>
    <property type="match status" value="1"/>
</dbReference>
<dbReference type="FunFam" id="2.70.50.50:FF:000001">
    <property type="entry name" value="Chitin-binding protein"/>
    <property type="match status" value="1"/>
</dbReference>
<evidence type="ECO:0000256" key="3">
    <source>
        <dbReference type="ARBA" id="ARBA00022669"/>
    </source>
</evidence>
<protein>
    <submittedName>
        <fullName evidence="8">N-acetylglucosamine-binding protein GbpA</fullName>
    </submittedName>
</protein>